<dbReference type="InterPro" id="IPR036390">
    <property type="entry name" value="WH_DNA-bd_sf"/>
</dbReference>
<evidence type="ECO:0000313" key="3">
    <source>
        <dbReference type="Proteomes" id="UP000010482"/>
    </source>
</evidence>
<dbReference type="Gene3D" id="1.10.10.10">
    <property type="entry name" value="Winged helix-like DNA-binding domain superfamily/Winged helix DNA-binding domain"/>
    <property type="match status" value="1"/>
</dbReference>
<evidence type="ECO:0000259" key="1">
    <source>
        <dbReference type="Pfam" id="PF03551"/>
    </source>
</evidence>
<name>K9YTB4_DACS8</name>
<dbReference type="STRING" id="13035.Dacsa_0996"/>
<keyword evidence="3" id="KW-1185">Reference proteome</keyword>
<dbReference type="InterPro" id="IPR005149">
    <property type="entry name" value="Tscrpt_reg_PadR_N"/>
</dbReference>
<organism evidence="2 3">
    <name type="scientific">Dactylococcopsis salina (strain PCC 8305)</name>
    <name type="common">Myxobactron salinum</name>
    <dbReference type="NCBI Taxonomy" id="13035"/>
    <lineage>
        <taxon>Bacteria</taxon>
        <taxon>Bacillati</taxon>
        <taxon>Cyanobacteriota</taxon>
        <taxon>Cyanophyceae</taxon>
        <taxon>Nodosilineales</taxon>
        <taxon>Cymatolegaceae</taxon>
        <taxon>Dactylococcopsis</taxon>
    </lineage>
</organism>
<sequence length="167" mass="19939">MLELATLGLLQKEPLHGYKLKQQLERFISGCISVNYGAIYPLLKRLEKQNFLQLSFSEGEAGGKRKIYTITEKGRARFLEKMLEHPQESWVNARSRFMIKFVFFNHLHSQQRIKLIEHRLEVCQTRLEEQRCKPQPDDYYFATACDRYTQTIENEIQWLQVQLKKEQ</sequence>
<gene>
    <name evidence="2" type="ORF">Dacsa_0996</name>
</gene>
<dbReference type="InterPro" id="IPR036388">
    <property type="entry name" value="WH-like_DNA-bd_sf"/>
</dbReference>
<dbReference type="RefSeq" id="WP_015228727.1">
    <property type="nucleotide sequence ID" value="NC_019780.1"/>
</dbReference>
<dbReference type="HOGENOM" id="CLU_089258_3_0_3"/>
<reference evidence="2" key="1">
    <citation type="submission" date="2012-04" db="EMBL/GenBank/DDBJ databases">
        <title>Finished genome of Dactylococcopsis salina PCC 8305.</title>
        <authorList>
            <consortium name="US DOE Joint Genome Institute"/>
            <person name="Gugger M."/>
            <person name="Coursin T."/>
            <person name="Rippka R."/>
            <person name="Tandeau De Marsac N."/>
            <person name="Huntemann M."/>
            <person name="Wei C.-L."/>
            <person name="Han J."/>
            <person name="Detter J.C."/>
            <person name="Han C."/>
            <person name="Tapia R."/>
            <person name="Daligault H."/>
            <person name="Chen A."/>
            <person name="Krypides N."/>
            <person name="Mavromatis K."/>
            <person name="Markowitz V."/>
            <person name="Szeto E."/>
            <person name="Ivanova N."/>
            <person name="Ovchinnikova G."/>
            <person name="Pagani I."/>
            <person name="Pati A."/>
            <person name="Goodwin L."/>
            <person name="Peters L."/>
            <person name="Pitluck S."/>
            <person name="Woyke T."/>
            <person name="Kerfeld C."/>
        </authorList>
    </citation>
    <scope>NUCLEOTIDE SEQUENCE [LARGE SCALE GENOMIC DNA]</scope>
    <source>
        <strain evidence="2">PCC 8305</strain>
    </source>
</reference>
<proteinExistence type="predicted"/>
<dbReference type="AlphaFoldDB" id="K9YTB4"/>
<dbReference type="EMBL" id="CP003944">
    <property type="protein sequence ID" value="AFZ49717.1"/>
    <property type="molecule type" value="Genomic_DNA"/>
</dbReference>
<dbReference type="PANTHER" id="PTHR43252">
    <property type="entry name" value="TRANSCRIPTIONAL REGULATOR YQJI"/>
    <property type="match status" value="1"/>
</dbReference>
<dbReference type="Pfam" id="PF03551">
    <property type="entry name" value="PadR"/>
    <property type="match status" value="1"/>
</dbReference>
<evidence type="ECO:0000313" key="2">
    <source>
        <dbReference type="EMBL" id="AFZ49717.1"/>
    </source>
</evidence>
<dbReference type="KEGG" id="dsl:Dacsa_0996"/>
<dbReference type="OrthoDB" id="2374094at2"/>
<accession>K9YTB4</accession>
<feature type="domain" description="Transcription regulator PadR N-terminal" evidence="1">
    <location>
        <begin position="7"/>
        <end position="78"/>
    </location>
</feature>
<dbReference type="Proteomes" id="UP000010482">
    <property type="component" value="Chromosome"/>
</dbReference>
<dbReference type="SUPFAM" id="SSF46785">
    <property type="entry name" value="Winged helix' DNA-binding domain"/>
    <property type="match status" value="1"/>
</dbReference>
<dbReference type="PATRIC" id="fig|13035.3.peg.1120"/>
<dbReference type="PANTHER" id="PTHR43252:SF6">
    <property type="entry name" value="NEGATIVE TRANSCRIPTION REGULATOR PADR"/>
    <property type="match status" value="1"/>
</dbReference>
<protein>
    <submittedName>
        <fullName evidence="2">Transcriptional regulator</fullName>
    </submittedName>
</protein>
<dbReference type="eggNOG" id="COG1695">
    <property type="taxonomic scope" value="Bacteria"/>
</dbReference>